<dbReference type="Pfam" id="PF20175">
    <property type="entry name" value="Tra1_central"/>
    <property type="match status" value="1"/>
</dbReference>
<dbReference type="GO" id="GO:0005634">
    <property type="term" value="C:nucleus"/>
    <property type="evidence" value="ECO:0007669"/>
    <property type="project" value="TreeGrafter"/>
</dbReference>
<dbReference type="PANTHER" id="PTHR11139:SF1">
    <property type="entry name" value="TRANSFORMATION_TRANSCRIPTION DOMAIN-ASSOCIATED PROTEIN"/>
    <property type="match status" value="1"/>
</dbReference>
<feature type="compositionally biased region" description="Basic and acidic residues" evidence="1">
    <location>
        <begin position="454"/>
        <end position="464"/>
    </location>
</feature>
<dbReference type="PANTHER" id="PTHR11139">
    <property type="entry name" value="ATAXIA TELANGIECTASIA MUTATED ATM -RELATED"/>
    <property type="match status" value="1"/>
</dbReference>
<dbReference type="InterPro" id="IPR016024">
    <property type="entry name" value="ARM-type_fold"/>
</dbReference>
<dbReference type="InterPro" id="IPR050517">
    <property type="entry name" value="DDR_Repair_Kinase"/>
</dbReference>
<sequence length="510" mass="57876">MASPLSPHDVTGQLTTFRSYVALIADPTPGIVEKKLKAAQELSENFENVVISPQYSQFLGEALKVFLKILDDGEPQFIAEQNMQQLRKLLLEIIHRIPSNEHLKKYVQQILSLMFKLLKIENEENVLVCLRIIIELHKQYRPQMNEELQNHHLSKIFEPRSQIKVKDVTEVNVDTILAETFTTTTILTDKKNADNQNISYNIIPRGVLSLKVLAELPIIVVLMTSPSFNKEVFVDFIAAQIKTLSFLAYIIRIYQEQVQQHANHMVSGLLGLLEFCPQEVAHLRKELLIAARHILATDLRNKFVQCIDKLFDEKILIGSGWTTHESLRPLAYSTLADLVHHVRQALPLKELSMAVSLFSKNVHDESLPSSIQTMSCKLLLNLVECIRAKSELENGNGRELLMRMLEVFVLKFKTIAKIQLPQILQKCKQTPQSPTQQPAALTDAKQNVEVKVEAPKTPTVEESKPPMTSSSSSLLGDTATKDTEKAWTEKVGERSKACRHEKLWKMENLV</sequence>
<dbReference type="GO" id="GO:0000124">
    <property type="term" value="C:SAGA complex"/>
    <property type="evidence" value="ECO:0007669"/>
    <property type="project" value="TreeGrafter"/>
</dbReference>
<accession>K1PDL6</accession>
<feature type="region of interest" description="Disordered" evidence="1">
    <location>
        <begin position="454"/>
        <end position="492"/>
    </location>
</feature>
<dbReference type="HOGENOM" id="CLU_534491_0_0_1"/>
<reference evidence="2" key="1">
    <citation type="journal article" date="2012" name="Nature">
        <title>The oyster genome reveals stress adaptation and complexity of shell formation.</title>
        <authorList>
            <person name="Zhang G."/>
            <person name="Fang X."/>
            <person name="Guo X."/>
            <person name="Li L."/>
            <person name="Luo R."/>
            <person name="Xu F."/>
            <person name="Yang P."/>
            <person name="Zhang L."/>
            <person name="Wang X."/>
            <person name="Qi H."/>
            <person name="Xiong Z."/>
            <person name="Que H."/>
            <person name="Xie Y."/>
            <person name="Holland P.W."/>
            <person name="Paps J."/>
            <person name="Zhu Y."/>
            <person name="Wu F."/>
            <person name="Chen Y."/>
            <person name="Wang J."/>
            <person name="Peng C."/>
            <person name="Meng J."/>
            <person name="Yang L."/>
            <person name="Liu J."/>
            <person name="Wen B."/>
            <person name="Zhang N."/>
            <person name="Huang Z."/>
            <person name="Zhu Q."/>
            <person name="Feng Y."/>
            <person name="Mount A."/>
            <person name="Hedgecock D."/>
            <person name="Xu Z."/>
            <person name="Liu Y."/>
            <person name="Domazet-Loso T."/>
            <person name="Du Y."/>
            <person name="Sun X."/>
            <person name="Zhang S."/>
            <person name="Liu B."/>
            <person name="Cheng P."/>
            <person name="Jiang X."/>
            <person name="Li J."/>
            <person name="Fan D."/>
            <person name="Wang W."/>
            <person name="Fu W."/>
            <person name="Wang T."/>
            <person name="Wang B."/>
            <person name="Zhang J."/>
            <person name="Peng Z."/>
            <person name="Li Y."/>
            <person name="Li N."/>
            <person name="Wang J."/>
            <person name="Chen M."/>
            <person name="He Y."/>
            <person name="Tan F."/>
            <person name="Song X."/>
            <person name="Zheng Q."/>
            <person name="Huang R."/>
            <person name="Yang H."/>
            <person name="Du X."/>
            <person name="Chen L."/>
            <person name="Yang M."/>
            <person name="Gaffney P.M."/>
            <person name="Wang S."/>
            <person name="Luo L."/>
            <person name="She Z."/>
            <person name="Ming Y."/>
            <person name="Huang W."/>
            <person name="Zhang S."/>
            <person name="Huang B."/>
            <person name="Zhang Y."/>
            <person name="Qu T."/>
            <person name="Ni P."/>
            <person name="Miao G."/>
            <person name="Wang J."/>
            <person name="Wang Q."/>
            <person name="Steinberg C.E."/>
            <person name="Wang H."/>
            <person name="Li N."/>
            <person name="Qian L."/>
            <person name="Zhang G."/>
            <person name="Li Y."/>
            <person name="Yang H."/>
            <person name="Liu X."/>
            <person name="Wang J."/>
            <person name="Yin Y."/>
            <person name="Wang J."/>
        </authorList>
    </citation>
    <scope>NUCLEOTIDE SEQUENCE [LARGE SCALE GENOMIC DNA]</scope>
    <source>
        <strain evidence="2">05x7-T-G4-1.051#20</strain>
    </source>
</reference>
<proteinExistence type="predicted"/>
<dbReference type="InterPro" id="IPR046807">
    <property type="entry name" value="Tra1_central"/>
</dbReference>
<dbReference type="AlphaFoldDB" id="K1PDL6"/>
<dbReference type="GO" id="GO:0035267">
    <property type="term" value="C:NuA4 histone acetyltransferase complex"/>
    <property type="evidence" value="ECO:0007669"/>
    <property type="project" value="TreeGrafter"/>
</dbReference>
<feature type="compositionally biased region" description="Basic and acidic residues" evidence="1">
    <location>
        <begin position="479"/>
        <end position="492"/>
    </location>
</feature>
<dbReference type="SUPFAM" id="SSF48371">
    <property type="entry name" value="ARM repeat"/>
    <property type="match status" value="1"/>
</dbReference>
<dbReference type="GO" id="GO:0006355">
    <property type="term" value="P:regulation of DNA-templated transcription"/>
    <property type="evidence" value="ECO:0007669"/>
    <property type="project" value="TreeGrafter"/>
</dbReference>
<dbReference type="InParanoid" id="K1PDL6"/>
<name>K1PDL6_MAGGI</name>
<gene>
    <name evidence="2" type="ORF">CGI_10003013</name>
</gene>
<dbReference type="GO" id="GO:0006281">
    <property type="term" value="P:DNA repair"/>
    <property type="evidence" value="ECO:0007669"/>
    <property type="project" value="TreeGrafter"/>
</dbReference>
<organism evidence="2">
    <name type="scientific">Magallana gigas</name>
    <name type="common">Pacific oyster</name>
    <name type="synonym">Crassostrea gigas</name>
    <dbReference type="NCBI Taxonomy" id="29159"/>
    <lineage>
        <taxon>Eukaryota</taxon>
        <taxon>Metazoa</taxon>
        <taxon>Spiralia</taxon>
        <taxon>Lophotrochozoa</taxon>
        <taxon>Mollusca</taxon>
        <taxon>Bivalvia</taxon>
        <taxon>Autobranchia</taxon>
        <taxon>Pteriomorphia</taxon>
        <taxon>Ostreida</taxon>
        <taxon>Ostreoidea</taxon>
        <taxon>Ostreidae</taxon>
        <taxon>Magallana</taxon>
    </lineage>
</organism>
<evidence type="ECO:0000256" key="1">
    <source>
        <dbReference type="SAM" id="MobiDB-lite"/>
    </source>
</evidence>
<dbReference type="EMBL" id="JH818631">
    <property type="protein sequence ID" value="EKC21987.1"/>
    <property type="molecule type" value="Genomic_DNA"/>
</dbReference>
<evidence type="ECO:0000313" key="2">
    <source>
        <dbReference type="EMBL" id="EKC21987.1"/>
    </source>
</evidence>
<protein>
    <submittedName>
        <fullName evidence="2">Transformation/transcription domain-associated protein</fullName>
    </submittedName>
</protein>